<dbReference type="InterPro" id="IPR008983">
    <property type="entry name" value="Tumour_necrosis_fac-like_dom"/>
</dbReference>
<evidence type="ECO:0000313" key="1">
    <source>
        <dbReference type="EMBL" id="XBL15079.1"/>
    </source>
</evidence>
<dbReference type="Gene3D" id="2.60.120.40">
    <property type="match status" value="1"/>
</dbReference>
<keyword evidence="2" id="KW-1185">Reference proteome</keyword>
<dbReference type="SUPFAM" id="SSF49842">
    <property type="entry name" value="TNF-like"/>
    <property type="match status" value="1"/>
</dbReference>
<accession>A0AAU7EHH7</accession>
<dbReference type="RefSeq" id="WP_348636605.1">
    <property type="nucleotide sequence ID" value="NZ_CP155618.1"/>
</dbReference>
<dbReference type="Proteomes" id="UP001224325">
    <property type="component" value="Chromosome"/>
</dbReference>
<organism evidence="1 2">
    <name type="scientific">Mariniflexile litorale</name>
    <dbReference type="NCBI Taxonomy" id="3045158"/>
    <lineage>
        <taxon>Bacteria</taxon>
        <taxon>Pseudomonadati</taxon>
        <taxon>Bacteroidota</taxon>
        <taxon>Flavobacteriia</taxon>
        <taxon>Flavobacteriales</taxon>
        <taxon>Flavobacteriaceae</taxon>
        <taxon>Mariniflexile</taxon>
    </lineage>
</organism>
<proteinExistence type="predicted"/>
<reference evidence="1" key="1">
    <citation type="submission" date="2024-04" db="EMBL/GenBank/DDBJ databases">
        <title>Mariniflexile litorale, isolated from the shallow sediments of the Sea of Japan.</title>
        <authorList>
            <person name="Romanenko L."/>
            <person name="Isaeva M."/>
        </authorList>
    </citation>
    <scope>NUCLEOTIDE SEQUENCE [LARGE SCALE GENOMIC DNA]</scope>
    <source>
        <strain evidence="1">KMM 9835</strain>
    </source>
</reference>
<protein>
    <recommendedName>
        <fullName evidence="3">C1q domain-containing protein</fullName>
    </recommendedName>
</protein>
<name>A0AAU7EHH7_9FLAO</name>
<sequence>MSAQVGIGTTNPDDGSILQIDSTTGALVPPRMTATQMLSIPTPLDGAMVYNTTRNSYYIFKNGIWSNLDNSTLVINRSFGGANNAISTTNDTYFDYPIGPSNILITNPDVYNVTANGTITIKETGNYLFSASLSVSNMPSGTKKYIIALYVNGSLVGYLTRGHTSLPSTDYWGASGNIIYPIHTNDVVKLQYVVNNNGSTLNAAFANIGITKLN</sequence>
<dbReference type="EMBL" id="CP155618">
    <property type="protein sequence ID" value="XBL15079.1"/>
    <property type="molecule type" value="Genomic_DNA"/>
</dbReference>
<dbReference type="KEGG" id="mlil:QLS71_003450"/>
<evidence type="ECO:0000313" key="2">
    <source>
        <dbReference type="Proteomes" id="UP001224325"/>
    </source>
</evidence>
<evidence type="ECO:0008006" key="3">
    <source>
        <dbReference type="Google" id="ProtNLM"/>
    </source>
</evidence>
<dbReference type="AlphaFoldDB" id="A0AAU7EHH7"/>
<gene>
    <name evidence="1" type="ORF">QLS71_003450</name>
</gene>